<organism evidence="2 3">
    <name type="scientific">Anaerostipes hadrus</name>
    <dbReference type="NCBI Taxonomy" id="649756"/>
    <lineage>
        <taxon>Bacteria</taxon>
        <taxon>Bacillati</taxon>
        <taxon>Bacillota</taxon>
        <taxon>Clostridia</taxon>
        <taxon>Lachnospirales</taxon>
        <taxon>Lachnospiraceae</taxon>
        <taxon>Anaerostipes</taxon>
    </lineage>
</organism>
<proteinExistence type="predicted"/>
<dbReference type="GO" id="GO:0009847">
    <property type="term" value="P:spore germination"/>
    <property type="evidence" value="ECO:0007669"/>
    <property type="project" value="InterPro"/>
</dbReference>
<dbReference type="AlphaFoldDB" id="A0A173TGS7"/>
<reference evidence="2 3" key="1">
    <citation type="submission" date="2015-09" db="EMBL/GenBank/DDBJ databases">
        <authorList>
            <consortium name="Pathogen Informatics"/>
        </authorList>
    </citation>
    <scope>NUCLEOTIDE SEQUENCE [LARGE SCALE GENOMIC DNA]</scope>
    <source>
        <strain evidence="2 3">2789STDY5608868</strain>
    </source>
</reference>
<dbReference type="Pfam" id="PF25198">
    <property type="entry name" value="Spore_GerAC_N"/>
    <property type="match status" value="1"/>
</dbReference>
<dbReference type="RefSeq" id="WP_055258898.1">
    <property type="nucleotide sequence ID" value="NZ_CYXT01000015.1"/>
</dbReference>
<evidence type="ECO:0000313" key="3">
    <source>
        <dbReference type="Proteomes" id="UP000095598"/>
    </source>
</evidence>
<sequence length="171" mass="19841">MKKYRGYLLVLLIAFCIQGCSKQQDVEDHRFVLAMGFERLNEKKVLVRYSYADFDKAQSDSGTKIPSRSVTFLATSLKDANKKWKQYKSQQLNFGHLKVVLFANGKKDEKIIKELVNEPQIAKSVYVLKTDRNLSDIFKKEDELSISFGEYLSKKLEIKDSKNLTLGRIYR</sequence>
<protein>
    <submittedName>
        <fullName evidence="2">Germination protein, Ger(X)C family</fullName>
    </submittedName>
</protein>
<name>A0A173TGS7_ANAHA</name>
<dbReference type="PANTHER" id="PTHR35789:SF1">
    <property type="entry name" value="SPORE GERMINATION PROTEIN B3"/>
    <property type="match status" value="1"/>
</dbReference>
<dbReference type="EMBL" id="CYXT01000015">
    <property type="protein sequence ID" value="CUN01105.1"/>
    <property type="molecule type" value="Genomic_DNA"/>
</dbReference>
<gene>
    <name evidence="2" type="ORF">ERS852425_02029</name>
</gene>
<feature type="domain" description="Spore germination protein N-terminal" evidence="1">
    <location>
        <begin position="23"/>
        <end position="158"/>
    </location>
</feature>
<dbReference type="Proteomes" id="UP000095598">
    <property type="component" value="Unassembled WGS sequence"/>
</dbReference>
<accession>A0A173TGS7</accession>
<dbReference type="InterPro" id="IPR057336">
    <property type="entry name" value="GerAC_N"/>
</dbReference>
<evidence type="ECO:0000259" key="1">
    <source>
        <dbReference type="Pfam" id="PF25198"/>
    </source>
</evidence>
<dbReference type="InterPro" id="IPR008844">
    <property type="entry name" value="Spore_GerAC-like"/>
</dbReference>
<dbReference type="PANTHER" id="PTHR35789">
    <property type="entry name" value="SPORE GERMINATION PROTEIN B3"/>
    <property type="match status" value="1"/>
</dbReference>
<evidence type="ECO:0000313" key="2">
    <source>
        <dbReference type="EMBL" id="CUN01105.1"/>
    </source>
</evidence>
<dbReference type="GO" id="GO:0016020">
    <property type="term" value="C:membrane"/>
    <property type="evidence" value="ECO:0007669"/>
    <property type="project" value="InterPro"/>
</dbReference>